<feature type="domain" description="Poly(A) RNA polymerase mitochondrial-like central palm" evidence="10">
    <location>
        <begin position="360"/>
        <end position="481"/>
    </location>
</feature>
<dbReference type="InterPro" id="IPR054708">
    <property type="entry name" value="MTPAP-like_central"/>
</dbReference>
<feature type="region of interest" description="Disordered" evidence="8">
    <location>
        <begin position="744"/>
        <end position="763"/>
    </location>
</feature>
<dbReference type="Gene3D" id="1.10.1410.10">
    <property type="match status" value="1"/>
</dbReference>
<name>A0A024TGG4_9STRA</name>
<feature type="region of interest" description="Disordered" evidence="8">
    <location>
        <begin position="1"/>
        <end position="33"/>
    </location>
</feature>
<dbReference type="GO" id="GO:0005737">
    <property type="term" value="C:cytoplasm"/>
    <property type="evidence" value="ECO:0007669"/>
    <property type="project" value="UniProtKB-SubCell"/>
</dbReference>
<dbReference type="Gene3D" id="3.30.460.10">
    <property type="entry name" value="Beta Polymerase, domain 2"/>
    <property type="match status" value="1"/>
</dbReference>
<comment type="cofactor">
    <cofactor evidence="1">
        <name>Mn(2+)</name>
        <dbReference type="ChEBI" id="CHEBI:29035"/>
    </cofactor>
</comment>
<evidence type="ECO:0000256" key="3">
    <source>
        <dbReference type="ARBA" id="ARBA00004496"/>
    </source>
</evidence>
<dbReference type="STRING" id="157072.A0A024TGG4"/>
<keyword evidence="7" id="KW-0460">Magnesium</keyword>
<gene>
    <name evidence="11" type="ORF">H310_12892</name>
</gene>
<protein>
    <submittedName>
        <fullName evidence="11">Uncharacterized protein</fullName>
    </submittedName>
</protein>
<proteinExistence type="predicted"/>
<dbReference type="Pfam" id="PF22600">
    <property type="entry name" value="MTPAP-like_central"/>
    <property type="match status" value="1"/>
</dbReference>
<evidence type="ECO:0000256" key="4">
    <source>
        <dbReference type="ARBA" id="ARBA00022490"/>
    </source>
</evidence>
<keyword evidence="6" id="KW-0479">Metal-binding</keyword>
<evidence type="ECO:0000256" key="8">
    <source>
        <dbReference type="SAM" id="MobiDB-lite"/>
    </source>
</evidence>
<dbReference type="PANTHER" id="PTHR12271">
    <property type="entry name" value="POLY A POLYMERASE CID PAP -RELATED"/>
    <property type="match status" value="1"/>
</dbReference>
<evidence type="ECO:0000259" key="9">
    <source>
        <dbReference type="Pfam" id="PF03828"/>
    </source>
</evidence>
<dbReference type="CDD" id="cd05402">
    <property type="entry name" value="NT_PAP_TUTase"/>
    <property type="match status" value="1"/>
</dbReference>
<dbReference type="PANTHER" id="PTHR12271:SF40">
    <property type="entry name" value="POLY(A) RNA POLYMERASE GLD2"/>
    <property type="match status" value="1"/>
</dbReference>
<dbReference type="GO" id="GO:0031123">
    <property type="term" value="P:RNA 3'-end processing"/>
    <property type="evidence" value="ECO:0007669"/>
    <property type="project" value="TreeGrafter"/>
</dbReference>
<dbReference type="GeneID" id="20089942"/>
<evidence type="ECO:0000256" key="6">
    <source>
        <dbReference type="ARBA" id="ARBA00022723"/>
    </source>
</evidence>
<dbReference type="GO" id="GO:0046872">
    <property type="term" value="F:metal ion binding"/>
    <property type="evidence" value="ECO:0007669"/>
    <property type="project" value="UniProtKB-KW"/>
</dbReference>
<feature type="compositionally biased region" description="Gly residues" evidence="8">
    <location>
        <begin position="754"/>
        <end position="763"/>
    </location>
</feature>
<evidence type="ECO:0000259" key="10">
    <source>
        <dbReference type="Pfam" id="PF22600"/>
    </source>
</evidence>
<evidence type="ECO:0000256" key="2">
    <source>
        <dbReference type="ARBA" id="ARBA00001946"/>
    </source>
</evidence>
<comment type="cofactor">
    <cofactor evidence="2">
        <name>Mg(2+)</name>
        <dbReference type="ChEBI" id="CHEBI:18420"/>
    </cofactor>
</comment>
<evidence type="ECO:0000313" key="11">
    <source>
        <dbReference type="EMBL" id="ETV93099.1"/>
    </source>
</evidence>
<keyword evidence="5" id="KW-0808">Transferase</keyword>
<reference evidence="11" key="1">
    <citation type="submission" date="2013-12" db="EMBL/GenBank/DDBJ databases">
        <title>The Genome Sequence of Aphanomyces invadans NJM9701.</title>
        <authorList>
            <consortium name="The Broad Institute Genomics Platform"/>
            <person name="Russ C."/>
            <person name="Tyler B."/>
            <person name="van West P."/>
            <person name="Dieguez-Uribeondo J."/>
            <person name="Young S.K."/>
            <person name="Zeng Q."/>
            <person name="Gargeya S."/>
            <person name="Fitzgerald M."/>
            <person name="Abouelleil A."/>
            <person name="Alvarado L."/>
            <person name="Chapman S.B."/>
            <person name="Gainer-Dewar J."/>
            <person name="Goldberg J."/>
            <person name="Griggs A."/>
            <person name="Gujja S."/>
            <person name="Hansen M."/>
            <person name="Howarth C."/>
            <person name="Imamovic A."/>
            <person name="Ireland A."/>
            <person name="Larimer J."/>
            <person name="McCowan C."/>
            <person name="Murphy C."/>
            <person name="Pearson M."/>
            <person name="Poon T.W."/>
            <person name="Priest M."/>
            <person name="Roberts A."/>
            <person name="Saif S."/>
            <person name="Shea T."/>
            <person name="Sykes S."/>
            <person name="Wortman J."/>
            <person name="Nusbaum C."/>
            <person name="Birren B."/>
        </authorList>
    </citation>
    <scope>NUCLEOTIDE SEQUENCE [LARGE SCALE GENOMIC DNA]</scope>
    <source>
        <strain evidence="11">NJM9701</strain>
    </source>
</reference>
<sequence length="763" mass="84947">MANPTHDGGAAAATPPRRRRPGKHGSDVSNLGEALESIRLAQRGRDGEARDAPLSGGAAILHHLQSGGLTAPPAPTVSRDGGIQVHPSRSFTNQSVKIAVHLPWTATPHPRTLVLGLFRASLKDQSRPIFIRSLHFQGSTSTRVQVRAPKTIGEFEFRVYDELSPESLVLPAMPLTVAVNLPYFEESSNTLESKLDHAVATQDIQAAVAAIMAYARVLEAVPTLYPAHGARLSGLLTRLLELRWDMEEWHDKADDGAESSVHGALRSFLHTVEANRHVWDIVDPATHQAIDFAQRHEYCGVVDRYFSSFAAKQDFWSVHVGVRPQETTLSTWWPALHVATNVWMDDLCRQLMPDLAAFSATRQTIYERVSAVVQTIPTPPNTTVALDVFGSSNNFFGSMASDMDMCLVVQPPVQDPKIKQRLLQLLIARLPPTQFAHVDTARLTARIPIVMFQDIASTIECDVCVENALALRNTRLLRTYALIDPRVRQLAYLLKHWVKQRGINNAADGTLSSYGYILLLLHYLQRTEPPVLPVLQTLPPTWQGSVWDVSLCFGDVGRGGAWLDSPRRFFHVGAIRCGCLRGDPPCRFRSPTCALTERLDESGLPSVVFQGHETYFFDPVQDMQWQWLHQFAAANTQSVAQLWLGLFQYFDTSFDYASHVVSIRMARPLFKAEKAQWKYHARLMIEDPFELEYDVAHVVKGAKFKLTRQEWAKMHWTLSQANVDEVADADAVLGQLFQKRHDGVRAKDASDNDTGGGGGDVAT</sequence>
<dbReference type="SUPFAM" id="SSF81631">
    <property type="entry name" value="PAP/OAS1 substrate-binding domain"/>
    <property type="match status" value="1"/>
</dbReference>
<dbReference type="SUPFAM" id="SSF81301">
    <property type="entry name" value="Nucleotidyltransferase"/>
    <property type="match status" value="1"/>
</dbReference>
<dbReference type="InterPro" id="IPR002058">
    <property type="entry name" value="PAP_assoc"/>
</dbReference>
<dbReference type="RefSeq" id="XP_008878372.1">
    <property type="nucleotide sequence ID" value="XM_008880150.1"/>
</dbReference>
<feature type="domain" description="PAP-associated" evidence="9">
    <location>
        <begin position="638"/>
        <end position="691"/>
    </location>
</feature>
<dbReference type="VEuPathDB" id="FungiDB:H310_12892"/>
<evidence type="ECO:0000256" key="5">
    <source>
        <dbReference type="ARBA" id="ARBA00022679"/>
    </source>
</evidence>
<dbReference type="eggNOG" id="KOG2277">
    <property type="taxonomic scope" value="Eukaryota"/>
</dbReference>
<dbReference type="InterPro" id="IPR043519">
    <property type="entry name" value="NT_sf"/>
</dbReference>
<dbReference type="EMBL" id="KI913995">
    <property type="protein sequence ID" value="ETV93099.1"/>
    <property type="molecule type" value="Genomic_DNA"/>
</dbReference>
<comment type="subcellular location">
    <subcellularLocation>
        <location evidence="3">Cytoplasm</location>
    </subcellularLocation>
</comment>
<evidence type="ECO:0000256" key="1">
    <source>
        <dbReference type="ARBA" id="ARBA00001936"/>
    </source>
</evidence>
<evidence type="ECO:0000256" key="7">
    <source>
        <dbReference type="ARBA" id="ARBA00022842"/>
    </source>
</evidence>
<accession>A0A024TGG4</accession>
<organism evidence="11">
    <name type="scientific">Aphanomyces invadans</name>
    <dbReference type="NCBI Taxonomy" id="157072"/>
    <lineage>
        <taxon>Eukaryota</taxon>
        <taxon>Sar</taxon>
        <taxon>Stramenopiles</taxon>
        <taxon>Oomycota</taxon>
        <taxon>Saprolegniomycetes</taxon>
        <taxon>Saprolegniales</taxon>
        <taxon>Verrucalvaceae</taxon>
        <taxon>Aphanomyces</taxon>
    </lineage>
</organism>
<dbReference type="AlphaFoldDB" id="A0A024TGG4"/>
<dbReference type="OrthoDB" id="407432at2759"/>
<dbReference type="GO" id="GO:0016779">
    <property type="term" value="F:nucleotidyltransferase activity"/>
    <property type="evidence" value="ECO:0007669"/>
    <property type="project" value="TreeGrafter"/>
</dbReference>
<keyword evidence="4" id="KW-0963">Cytoplasm</keyword>
<dbReference type="Pfam" id="PF03828">
    <property type="entry name" value="PAP_assoc"/>
    <property type="match status" value="1"/>
</dbReference>